<evidence type="ECO:0000313" key="1">
    <source>
        <dbReference type="EMBL" id="BAU89640.1"/>
    </source>
</evidence>
<organism evidence="1 2">
    <name type="scientific">Methylorubrum populi</name>
    <dbReference type="NCBI Taxonomy" id="223967"/>
    <lineage>
        <taxon>Bacteria</taxon>
        <taxon>Pseudomonadati</taxon>
        <taxon>Pseudomonadota</taxon>
        <taxon>Alphaproteobacteria</taxon>
        <taxon>Hyphomicrobiales</taxon>
        <taxon>Methylobacteriaceae</taxon>
        <taxon>Methylorubrum</taxon>
    </lineage>
</organism>
<gene>
    <name evidence="1" type="ORF">MPPM_1035</name>
</gene>
<dbReference type="Proteomes" id="UP000218288">
    <property type="component" value="Chromosome"/>
</dbReference>
<reference evidence="1 2" key="1">
    <citation type="journal article" date="2016" name="Genome Announc.">
        <title>Complete Genome Sequence of Methylobacterium populi P-1M, Isolated from Pink-Pigmented Household Biofilm.</title>
        <authorList>
            <person name="Morohoshi T."/>
            <person name="Ikeda T."/>
        </authorList>
    </citation>
    <scope>NUCLEOTIDE SEQUENCE [LARGE SCALE GENOMIC DNA]</scope>
    <source>
        <strain evidence="1 2">P-1M</strain>
    </source>
</reference>
<dbReference type="AlphaFoldDB" id="A0A160PEC1"/>
<evidence type="ECO:0000313" key="2">
    <source>
        <dbReference type="Proteomes" id="UP000218288"/>
    </source>
</evidence>
<sequence>MPLLASETLAKIGEVQSERVRVLPKKLADNPLRTLALDAYQSRNAALDVLFYDVASITKEETHHLAVSIVHEGDILLVPPTGEGSLSIFRSVEDFLGQGPASAALAVAGVGSSSLGAAAFARNVADALGRPVAAVVSGYGLADVLTEALGGFFFFGGLNSLRHLFESLDTASLALSRSFLNSGEATLERSEGLHWVRTSEDTRTVLALLKDPRFAPDLLIGHSKGNLVISEALYALVSEASGRAASLAAASRIVTVSAKIGMPEPFYDVFDIMGQYDLFGLFNSRLDLETDYVVPQAWHSTNPDFAWPGLGRGIHVAPTLKTVLAMTKSAGRSGTPALHGTAAAVLDLPQRFTAALHRPAFDGSQLSA</sequence>
<dbReference type="OrthoDB" id="7375665at2"/>
<proteinExistence type="predicted"/>
<name>A0A160PEC1_9HYPH</name>
<accession>A0A160PEC1</accession>
<dbReference type="RefSeq" id="WP_096484123.1">
    <property type="nucleotide sequence ID" value="NZ_AP014809.1"/>
</dbReference>
<dbReference type="EMBL" id="AP014809">
    <property type="protein sequence ID" value="BAU89640.1"/>
    <property type="molecule type" value="Genomic_DNA"/>
</dbReference>
<protein>
    <submittedName>
        <fullName evidence="1">Uncharacterized protein</fullName>
    </submittedName>
</protein>